<dbReference type="InterPro" id="IPR011057">
    <property type="entry name" value="Mss4-like_sf"/>
</dbReference>
<reference evidence="7 9" key="2">
    <citation type="submission" date="2016-10" db="EMBL/GenBank/DDBJ databases">
        <authorList>
            <person name="Varghese N."/>
            <person name="Submissions S."/>
        </authorList>
    </citation>
    <scope>NUCLEOTIDE SEQUENCE [LARGE SCALE GENOMIC DNA]</scope>
    <source>
        <strain evidence="7 9">LMG 18378</strain>
    </source>
</reference>
<dbReference type="InterPro" id="IPR006913">
    <property type="entry name" value="CENP-V/GFA"/>
</dbReference>
<evidence type="ECO:0000256" key="1">
    <source>
        <dbReference type="ARBA" id="ARBA00005495"/>
    </source>
</evidence>
<evidence type="ECO:0000313" key="6">
    <source>
        <dbReference type="EMBL" id="ANI15823.1"/>
    </source>
</evidence>
<dbReference type="PANTHER" id="PTHR33337">
    <property type="entry name" value="GFA DOMAIN-CONTAINING PROTEIN"/>
    <property type="match status" value="1"/>
</dbReference>
<evidence type="ECO:0000256" key="4">
    <source>
        <dbReference type="ARBA" id="ARBA00023239"/>
    </source>
</evidence>
<gene>
    <name evidence="6" type="ORF">A9C11_18435</name>
    <name evidence="7" type="ORF">SAMN05216577_1088</name>
</gene>
<dbReference type="RefSeq" id="WP_043266559.1">
    <property type="nucleotide sequence ID" value="NZ_CP015878.1"/>
</dbReference>
<dbReference type="GO" id="GO:0046872">
    <property type="term" value="F:metal ion binding"/>
    <property type="evidence" value="ECO:0007669"/>
    <property type="project" value="UniProtKB-KW"/>
</dbReference>
<evidence type="ECO:0000256" key="3">
    <source>
        <dbReference type="ARBA" id="ARBA00022833"/>
    </source>
</evidence>
<organism evidence="6 8">
    <name type="scientific">Pseudomonas citronellolis</name>
    <dbReference type="NCBI Taxonomy" id="53408"/>
    <lineage>
        <taxon>Bacteria</taxon>
        <taxon>Pseudomonadati</taxon>
        <taxon>Pseudomonadota</taxon>
        <taxon>Gammaproteobacteria</taxon>
        <taxon>Pseudomonadales</taxon>
        <taxon>Pseudomonadaceae</taxon>
        <taxon>Pseudomonas</taxon>
    </lineage>
</organism>
<evidence type="ECO:0000313" key="8">
    <source>
        <dbReference type="Proteomes" id="UP000077748"/>
    </source>
</evidence>
<dbReference type="Proteomes" id="UP000183385">
    <property type="component" value="Unassembled WGS sequence"/>
</dbReference>
<feature type="domain" description="CENP-V/GFA" evidence="5">
    <location>
        <begin position="5"/>
        <end position="123"/>
    </location>
</feature>
<dbReference type="Pfam" id="PF04828">
    <property type="entry name" value="GFA"/>
    <property type="match status" value="1"/>
</dbReference>
<keyword evidence="3" id="KW-0862">Zinc</keyword>
<keyword evidence="4" id="KW-0456">Lyase</keyword>
<proteinExistence type="inferred from homology"/>
<evidence type="ECO:0000259" key="5">
    <source>
        <dbReference type="PROSITE" id="PS51891"/>
    </source>
</evidence>
<accession>A0A1A9KFR5</accession>
<keyword evidence="9" id="KW-1185">Reference proteome</keyword>
<dbReference type="EMBL" id="CP015878">
    <property type="protein sequence ID" value="ANI15823.1"/>
    <property type="molecule type" value="Genomic_DNA"/>
</dbReference>
<dbReference type="Proteomes" id="UP000077748">
    <property type="component" value="Chromosome"/>
</dbReference>
<dbReference type="Gene3D" id="3.90.1590.10">
    <property type="entry name" value="glutathione-dependent formaldehyde- activating enzyme (gfa)"/>
    <property type="match status" value="1"/>
</dbReference>
<comment type="similarity">
    <text evidence="1">Belongs to the Gfa family.</text>
</comment>
<dbReference type="PROSITE" id="PS51891">
    <property type="entry name" value="CENP_V_GFA"/>
    <property type="match status" value="1"/>
</dbReference>
<evidence type="ECO:0000313" key="9">
    <source>
        <dbReference type="Proteomes" id="UP000183385"/>
    </source>
</evidence>
<dbReference type="EMBL" id="FOLS01000008">
    <property type="protein sequence ID" value="SFC60848.1"/>
    <property type="molecule type" value="Genomic_DNA"/>
</dbReference>
<dbReference type="PANTHER" id="PTHR33337:SF40">
    <property type="entry name" value="CENP-V_GFA DOMAIN-CONTAINING PROTEIN-RELATED"/>
    <property type="match status" value="1"/>
</dbReference>
<dbReference type="GO" id="GO:0016846">
    <property type="term" value="F:carbon-sulfur lyase activity"/>
    <property type="evidence" value="ECO:0007669"/>
    <property type="project" value="InterPro"/>
</dbReference>
<sequence>MSETFHGSCLCGHIRYQLSTPPKAVSHCHCSQCRKGHGAAFATYGSVPRSALSLQGAELLKTFHSSPSVSRQFCGQCGATLFWSDSQGDYPDWIAVALGTLDSDFHCASQKHIYTASRASWYEIDGHWPQEP</sequence>
<keyword evidence="2" id="KW-0479">Metal-binding</keyword>
<dbReference type="OrthoDB" id="7765631at2"/>
<evidence type="ECO:0000313" key="7">
    <source>
        <dbReference type="EMBL" id="SFC60848.1"/>
    </source>
</evidence>
<evidence type="ECO:0000256" key="2">
    <source>
        <dbReference type="ARBA" id="ARBA00022723"/>
    </source>
</evidence>
<reference evidence="6 8" key="1">
    <citation type="submission" date="2016-05" db="EMBL/GenBank/DDBJ databases">
        <title>Genome Sequence of Pseudomonas citronellolis Strain SJTE-3, an Estrogens and Persistent Organic Pollutants degradation strain.</title>
        <authorList>
            <person name="Liang R."/>
        </authorList>
    </citation>
    <scope>NUCLEOTIDE SEQUENCE [LARGE SCALE GENOMIC DNA]</scope>
    <source>
        <strain evidence="6 8">SJTE-3</strain>
    </source>
</reference>
<protein>
    <submittedName>
        <fullName evidence="6">Ribulose phosphate epimerase</fullName>
    </submittedName>
    <submittedName>
        <fullName evidence="7">Uncharacterized conserved protein</fullName>
    </submittedName>
</protein>
<dbReference type="SUPFAM" id="SSF51316">
    <property type="entry name" value="Mss4-like"/>
    <property type="match status" value="1"/>
</dbReference>
<name>A0A1A9KFR5_9PSED</name>
<dbReference type="AlphaFoldDB" id="A0A1A9KFR5"/>